<proteinExistence type="predicted"/>
<organism evidence="1 2">
    <name type="scientific">Dryococelus australis</name>
    <dbReference type="NCBI Taxonomy" id="614101"/>
    <lineage>
        <taxon>Eukaryota</taxon>
        <taxon>Metazoa</taxon>
        <taxon>Ecdysozoa</taxon>
        <taxon>Arthropoda</taxon>
        <taxon>Hexapoda</taxon>
        <taxon>Insecta</taxon>
        <taxon>Pterygota</taxon>
        <taxon>Neoptera</taxon>
        <taxon>Polyneoptera</taxon>
        <taxon>Phasmatodea</taxon>
        <taxon>Verophasmatodea</taxon>
        <taxon>Anareolatae</taxon>
        <taxon>Phasmatidae</taxon>
        <taxon>Eurycanthinae</taxon>
        <taxon>Dryococelus</taxon>
    </lineage>
</organism>
<gene>
    <name evidence="1" type="ORF">PR048_000849</name>
</gene>
<name>A0ABQ9IFR6_9NEOP</name>
<evidence type="ECO:0000313" key="1">
    <source>
        <dbReference type="EMBL" id="KAJ8895513.1"/>
    </source>
</evidence>
<dbReference type="EMBL" id="JARBHB010000001">
    <property type="protein sequence ID" value="KAJ8895513.1"/>
    <property type="molecule type" value="Genomic_DNA"/>
</dbReference>
<dbReference type="Proteomes" id="UP001159363">
    <property type="component" value="Chromosome 1"/>
</dbReference>
<accession>A0ABQ9IFR6</accession>
<keyword evidence="2" id="KW-1185">Reference proteome</keyword>
<sequence>MSDFSAQCVNCRHTLTALEQKHGLRGRVLECAEEKQGIIYCVSGLRHLPRELVWKQRWEWRMGNRIKKRRDADFHRAGSRGALGGKMDTNNAMHCESSRLASKLFRLSSRHLALFLSPRPTRSSGRVAANIRPNSRVDIGGWGEGGGFVDKRNLLPESPRHCLSVYWRSRVVITAGRGGWGLWMTNEEETIAALIPVNVRPHEGWRRTKYDPSRIVRIAPAQGQPPPPLTPAKNVLFRGMLCPRSPDPLQTQS</sequence>
<reference evidence="1 2" key="1">
    <citation type="submission" date="2023-02" db="EMBL/GenBank/DDBJ databases">
        <title>LHISI_Scaffold_Assembly.</title>
        <authorList>
            <person name="Stuart O.P."/>
            <person name="Cleave R."/>
            <person name="Magrath M.J.L."/>
            <person name="Mikheyev A.S."/>
        </authorList>
    </citation>
    <scope>NUCLEOTIDE SEQUENCE [LARGE SCALE GENOMIC DNA]</scope>
    <source>
        <strain evidence="1">Daus_M_001</strain>
        <tissue evidence="1">Leg muscle</tissue>
    </source>
</reference>
<protein>
    <submittedName>
        <fullName evidence="1">Uncharacterized protein</fullName>
    </submittedName>
</protein>
<comment type="caution">
    <text evidence="1">The sequence shown here is derived from an EMBL/GenBank/DDBJ whole genome shotgun (WGS) entry which is preliminary data.</text>
</comment>
<evidence type="ECO:0000313" key="2">
    <source>
        <dbReference type="Proteomes" id="UP001159363"/>
    </source>
</evidence>